<dbReference type="STRING" id="1121267.CCUN_0307"/>
<comment type="subcellular location">
    <subcellularLocation>
        <location evidence="1">Cell membrane</location>
        <topology evidence="1">Multi-pass membrane protein</topology>
    </subcellularLocation>
</comment>
<evidence type="ECO:0000256" key="6">
    <source>
        <dbReference type="SAM" id="MobiDB-lite"/>
    </source>
</evidence>
<dbReference type="EMBL" id="CP020867">
    <property type="protein sequence ID" value="ARJ55961.1"/>
    <property type="molecule type" value="Genomic_DNA"/>
</dbReference>
<dbReference type="NCBIfam" id="NF037997">
    <property type="entry name" value="Na_Pi_symport"/>
    <property type="match status" value="1"/>
</dbReference>
<evidence type="ECO:0000313" key="8">
    <source>
        <dbReference type="EMBL" id="ARJ55961.1"/>
    </source>
</evidence>
<dbReference type="PANTHER" id="PTHR10010">
    <property type="entry name" value="SOLUTE CARRIER FAMILY 34 SODIUM PHOSPHATE , MEMBER 2-RELATED"/>
    <property type="match status" value="1"/>
</dbReference>
<feature type="transmembrane region" description="Helical" evidence="7">
    <location>
        <begin position="245"/>
        <end position="264"/>
    </location>
</feature>
<feature type="compositionally biased region" description="Basic residues" evidence="6">
    <location>
        <begin position="607"/>
        <end position="633"/>
    </location>
</feature>
<dbReference type="InterPro" id="IPR003841">
    <property type="entry name" value="Na/Pi_transpt"/>
</dbReference>
<dbReference type="Proteomes" id="UP000192902">
    <property type="component" value="Chromosome"/>
</dbReference>
<dbReference type="RefSeq" id="WP_084483657.1">
    <property type="nucleotide sequence ID" value="NZ_CP020867.1"/>
</dbReference>
<accession>A0A1W6BV71</accession>
<feature type="transmembrane region" description="Helical" evidence="7">
    <location>
        <begin position="200"/>
        <end position="218"/>
    </location>
</feature>
<dbReference type="OrthoDB" id="9763003at2"/>
<proteinExistence type="predicted"/>
<dbReference type="Pfam" id="PF02690">
    <property type="entry name" value="Na_Pi_cotrans"/>
    <property type="match status" value="2"/>
</dbReference>
<keyword evidence="5 7" id="KW-0472">Membrane</keyword>
<keyword evidence="4 7" id="KW-1133">Transmembrane helix</keyword>
<keyword evidence="3 7" id="KW-0812">Transmembrane</keyword>
<dbReference type="AlphaFoldDB" id="A0A1W6BV71"/>
<evidence type="ECO:0000256" key="3">
    <source>
        <dbReference type="ARBA" id="ARBA00022692"/>
    </source>
</evidence>
<evidence type="ECO:0000256" key="2">
    <source>
        <dbReference type="ARBA" id="ARBA00022475"/>
    </source>
</evidence>
<dbReference type="GO" id="GO:0044341">
    <property type="term" value="P:sodium-dependent phosphate transport"/>
    <property type="evidence" value="ECO:0007669"/>
    <property type="project" value="InterPro"/>
</dbReference>
<protein>
    <submittedName>
        <fullName evidence="8">Na+/Pi-cotransporter</fullName>
    </submittedName>
</protein>
<dbReference type="GO" id="GO:0005436">
    <property type="term" value="F:sodium:phosphate symporter activity"/>
    <property type="evidence" value="ECO:0007669"/>
    <property type="project" value="InterPro"/>
</dbReference>
<evidence type="ECO:0000256" key="7">
    <source>
        <dbReference type="SAM" id="Phobius"/>
    </source>
</evidence>
<feature type="region of interest" description="Disordered" evidence="6">
    <location>
        <begin position="603"/>
        <end position="633"/>
    </location>
</feature>
<name>A0A1W6BV71_9BACT</name>
<dbReference type="GO" id="GO:0005886">
    <property type="term" value="C:plasma membrane"/>
    <property type="evidence" value="ECO:0007669"/>
    <property type="project" value="UniProtKB-SubCell"/>
</dbReference>
<feature type="transmembrane region" description="Helical" evidence="7">
    <location>
        <begin position="159"/>
        <end position="180"/>
    </location>
</feature>
<feature type="transmembrane region" description="Helical" evidence="7">
    <location>
        <begin position="12"/>
        <end position="31"/>
    </location>
</feature>
<gene>
    <name evidence="8" type="ORF">CCUN_0307</name>
</gene>
<evidence type="ECO:0000256" key="1">
    <source>
        <dbReference type="ARBA" id="ARBA00004651"/>
    </source>
</evidence>
<evidence type="ECO:0000256" key="4">
    <source>
        <dbReference type="ARBA" id="ARBA00022989"/>
    </source>
</evidence>
<dbReference type="eggNOG" id="COG1283">
    <property type="taxonomic scope" value="Bacteria"/>
</dbReference>
<keyword evidence="2" id="KW-1003">Cell membrane</keyword>
<evidence type="ECO:0000256" key="5">
    <source>
        <dbReference type="ARBA" id="ARBA00023136"/>
    </source>
</evidence>
<dbReference type="KEGG" id="ccun:CCUN_0307"/>
<organism evidence="8 9">
    <name type="scientific">Campylobacter cuniculorum DSM 23162 = LMG 24588</name>
    <dbReference type="NCBI Taxonomy" id="1121267"/>
    <lineage>
        <taxon>Bacteria</taxon>
        <taxon>Pseudomonadati</taxon>
        <taxon>Campylobacterota</taxon>
        <taxon>Epsilonproteobacteria</taxon>
        <taxon>Campylobacterales</taxon>
        <taxon>Campylobacteraceae</taxon>
        <taxon>Campylobacter</taxon>
    </lineage>
</organism>
<feature type="transmembrane region" description="Helical" evidence="7">
    <location>
        <begin position="78"/>
        <end position="107"/>
    </location>
</feature>
<feature type="transmembrane region" description="Helical" evidence="7">
    <location>
        <begin position="127"/>
        <end position="152"/>
    </location>
</feature>
<dbReference type="PANTHER" id="PTHR10010:SF46">
    <property type="entry name" value="SODIUM-DEPENDENT PHOSPHATE TRANSPORT PROTEIN 2B"/>
    <property type="match status" value="1"/>
</dbReference>
<reference evidence="8 9" key="1">
    <citation type="submission" date="2017-04" db="EMBL/GenBank/DDBJ databases">
        <title>Complete genome sequence of the Campylobacter cuniculorum type strain LMG24588.</title>
        <authorList>
            <person name="Miller W.G."/>
            <person name="Yee E."/>
            <person name="Revez J."/>
            <person name="Bono J.L."/>
            <person name="Rossi M."/>
        </authorList>
    </citation>
    <scope>NUCLEOTIDE SEQUENCE [LARGE SCALE GENOMIC DNA]</scope>
    <source>
        <strain evidence="8 9">LMG 24588</strain>
    </source>
</reference>
<feature type="transmembrane region" description="Helical" evidence="7">
    <location>
        <begin position="276"/>
        <end position="297"/>
    </location>
</feature>
<feature type="transmembrane region" description="Helical" evidence="7">
    <location>
        <begin position="317"/>
        <end position="341"/>
    </location>
</feature>
<evidence type="ECO:0000313" key="9">
    <source>
        <dbReference type="Proteomes" id="UP000192902"/>
    </source>
</evidence>
<sequence>MQKIKTIGLEYYKQWILVLLVVLLTYVLLIYKELASILAGVAILLVGMMNLSDGFKTFSGGFLERILARSTNTKPKSIIFGVISTIIMQSSTLISVISISFLSAGLISLTQGIGILFGANLGNSAGSWLIVGLTSINISVLATPLIVIGVLLFFQKDKLFKGIGMVFMGIGFFFLGVDYIKNGFESVKHILDLSRFNFDGFKGILIFVGLGALLTGVVQSSHATLAIIISALISGQIHYENALAATLGTSVGGVVTALLASLSANVEGKKLALANCIFNFGIAVIIIAFFPYFVHLVDLSANILNISAENFALKTALFHTLFNLTAILLFSAFIDKIVIFLDKFIKTAKDKDMDEPLYLEPNLVQYTDTAIEALRKESEHLCNNACRIIAHSIGFKQSDIKGDKSFDELIRTEKWIYKKDVNLDYLYKIKIKVLFEAILDFSTKMQSYTNDEEKNHEIFALKMASKNLTETSKDLKIIQNNIKKYSASSNHELAEEYNIMRKNLGELLRSIEELKIMKKEKRYLIIKNFTKAKEILKESDTRVLKKIENLIADKKITAAEGISILNDSSFIEKISIEIIEAIEIIYTKDIEDIEEFIEENEEIETKKTKKKKAEKKKSKKKKAEKKKSKKEEN</sequence>